<proteinExistence type="inferred from homology"/>
<feature type="binding site" evidence="6">
    <location>
        <position position="252"/>
    </location>
    <ligand>
        <name>Mg(2+)</name>
        <dbReference type="ChEBI" id="CHEBI:18420"/>
        <label>1</label>
    </ligand>
</feature>
<dbReference type="PROSITE" id="PS51435">
    <property type="entry name" value="AP_NUCLEASE_F1_4"/>
    <property type="match status" value="1"/>
</dbReference>
<dbReference type="GO" id="GO:0008311">
    <property type="term" value="F:double-stranded DNA 3'-5' DNA exonuclease activity"/>
    <property type="evidence" value="ECO:0007669"/>
    <property type="project" value="InterPro"/>
</dbReference>
<feature type="active site" evidence="5">
    <location>
        <position position="104"/>
    </location>
</feature>
<dbReference type="AlphaFoldDB" id="K9HV90"/>
<dbReference type="InterPro" id="IPR004808">
    <property type="entry name" value="AP_endonuc_1"/>
</dbReference>
<reference evidence="9 10" key="1">
    <citation type="journal article" date="2013" name="Genome Announc.">
        <title>Draft Genome Sequence of an Alphaproteobacterium, Caenispirillum salinarum AK4(T), Isolated from a Solar Saltern.</title>
        <authorList>
            <person name="Khatri I."/>
            <person name="Singh A."/>
            <person name="Korpole S."/>
            <person name="Pinnaka A.K."/>
            <person name="Subramanian S."/>
        </authorList>
    </citation>
    <scope>NUCLEOTIDE SEQUENCE [LARGE SCALE GENOMIC DNA]</scope>
    <source>
        <strain evidence="9 10">AK4</strain>
    </source>
</reference>
<sequence length="262" mass="29976">MKIVTWNVNSLRLRLGLVEKLTDELAPDVLCLQETKCPDDLVPHEDLKRLGWTHVAHHGQKGYNGVAILSKRPLSNVRTHSWCDTPQCRHLIAEVDGMEVHSLYIPAGGDVPDPEKNPKFDQKLRFLDKIIDWFAGTYGPRDPIVLAGDFNVAPLAADVWDHKKLLKVVTHTPAETARLGFLRQTLDWTDSTRHFVPHDEPAFTWWSYRSPDWRKGNRGRRLDHIWVTPALKDRLVDHDIHVDGRDWNKPSDHVPVSVTLSA</sequence>
<dbReference type="CDD" id="cd09086">
    <property type="entry name" value="ExoIII-like_AP-endo"/>
    <property type="match status" value="1"/>
</dbReference>
<dbReference type="GO" id="GO:0046872">
    <property type="term" value="F:metal ion binding"/>
    <property type="evidence" value="ECO:0007669"/>
    <property type="project" value="UniProtKB-KW"/>
</dbReference>
<evidence type="ECO:0000313" key="10">
    <source>
        <dbReference type="Proteomes" id="UP000009881"/>
    </source>
</evidence>
<evidence type="ECO:0000256" key="1">
    <source>
        <dbReference type="ARBA" id="ARBA00007092"/>
    </source>
</evidence>
<dbReference type="STRING" id="1238182.C882_3200"/>
<dbReference type="GO" id="GO:0006281">
    <property type="term" value="P:DNA repair"/>
    <property type="evidence" value="ECO:0007669"/>
    <property type="project" value="InterPro"/>
</dbReference>
<protein>
    <submittedName>
        <fullName evidence="9">Exodeoxyribonuclease III</fullName>
    </submittedName>
</protein>
<comment type="cofactor">
    <cofactor evidence="6">
        <name>Mg(2+)</name>
        <dbReference type="ChEBI" id="CHEBI:18420"/>
    </cofactor>
    <cofactor evidence="6">
        <name>Mn(2+)</name>
        <dbReference type="ChEBI" id="CHEBI:29035"/>
    </cofactor>
    <text evidence="6">Probably binds two magnesium or manganese ions per subunit.</text>
</comment>
<feature type="binding site" evidence="6">
    <location>
        <position position="151"/>
    </location>
    <ligand>
        <name>Mg(2+)</name>
        <dbReference type="ChEBI" id="CHEBI:18420"/>
        <label>1</label>
    </ligand>
</feature>
<dbReference type="PATRIC" id="fig|1238182.3.peg.948"/>
<keyword evidence="6" id="KW-0464">Manganese</keyword>
<evidence type="ECO:0000259" key="8">
    <source>
        <dbReference type="Pfam" id="PF03372"/>
    </source>
</evidence>
<evidence type="ECO:0000313" key="9">
    <source>
        <dbReference type="EMBL" id="EKV32136.1"/>
    </source>
</evidence>
<dbReference type="InterPro" id="IPR020847">
    <property type="entry name" value="AP_endonuclease_F1_BS"/>
</dbReference>
<evidence type="ECO:0000256" key="3">
    <source>
        <dbReference type="ARBA" id="ARBA00022801"/>
    </source>
</evidence>
<feature type="domain" description="Endonuclease/exonuclease/phosphatase" evidence="8">
    <location>
        <begin position="4"/>
        <end position="253"/>
    </location>
</feature>
<accession>K9HV90</accession>
<feature type="active site" description="Proton acceptor" evidence="5">
    <location>
        <position position="253"/>
    </location>
</feature>
<feature type="site" description="Transition state stabilizer" evidence="7">
    <location>
        <position position="151"/>
    </location>
</feature>
<comment type="caution">
    <text evidence="9">The sequence shown here is derived from an EMBL/GenBank/DDBJ whole genome shotgun (WGS) entry which is preliminary data.</text>
</comment>
<dbReference type="SUPFAM" id="SSF56219">
    <property type="entry name" value="DNase I-like"/>
    <property type="match status" value="1"/>
</dbReference>
<feature type="binding site" evidence="6">
    <location>
        <position position="34"/>
    </location>
    <ligand>
        <name>Mg(2+)</name>
        <dbReference type="ChEBI" id="CHEBI:18420"/>
        <label>1</label>
    </ligand>
</feature>
<evidence type="ECO:0000256" key="4">
    <source>
        <dbReference type="ARBA" id="ARBA00022842"/>
    </source>
</evidence>
<dbReference type="InterPro" id="IPR037493">
    <property type="entry name" value="ExoIII-like"/>
</dbReference>
<organism evidence="9 10">
    <name type="scientific">Caenispirillum salinarum AK4</name>
    <dbReference type="NCBI Taxonomy" id="1238182"/>
    <lineage>
        <taxon>Bacteria</taxon>
        <taxon>Pseudomonadati</taxon>
        <taxon>Pseudomonadota</taxon>
        <taxon>Alphaproteobacteria</taxon>
        <taxon>Rhodospirillales</taxon>
        <taxon>Novispirillaceae</taxon>
        <taxon>Caenispirillum</taxon>
    </lineage>
</organism>
<feature type="active site" description="Proton donor/acceptor" evidence="5">
    <location>
        <position position="149"/>
    </location>
</feature>
<dbReference type="eggNOG" id="COG0708">
    <property type="taxonomic scope" value="Bacteria"/>
</dbReference>
<dbReference type="PROSITE" id="PS00726">
    <property type="entry name" value="AP_NUCLEASE_F1_1"/>
    <property type="match status" value="1"/>
</dbReference>
<keyword evidence="2 6" id="KW-0479">Metal-binding</keyword>
<dbReference type="PANTHER" id="PTHR43250:SF2">
    <property type="entry name" value="EXODEOXYRIBONUCLEASE III"/>
    <property type="match status" value="1"/>
</dbReference>
<dbReference type="Gene3D" id="3.60.10.10">
    <property type="entry name" value="Endonuclease/exonuclease/phosphatase"/>
    <property type="match status" value="1"/>
</dbReference>
<feature type="site" description="Interaction with DNA substrate" evidence="7">
    <location>
        <position position="253"/>
    </location>
</feature>
<keyword evidence="3" id="KW-0378">Hydrolase</keyword>
<dbReference type="Pfam" id="PF03372">
    <property type="entry name" value="Exo_endo_phos"/>
    <property type="match status" value="1"/>
</dbReference>
<evidence type="ECO:0000256" key="2">
    <source>
        <dbReference type="ARBA" id="ARBA00022723"/>
    </source>
</evidence>
<dbReference type="Proteomes" id="UP000009881">
    <property type="component" value="Unassembled WGS sequence"/>
</dbReference>
<keyword evidence="4 6" id="KW-0460">Magnesium</keyword>
<feature type="binding site" evidence="6">
    <location>
        <position position="149"/>
    </location>
    <ligand>
        <name>Mg(2+)</name>
        <dbReference type="ChEBI" id="CHEBI:18420"/>
        <label>1</label>
    </ligand>
</feature>
<dbReference type="NCBIfam" id="TIGR00195">
    <property type="entry name" value="exoDNase_III"/>
    <property type="match status" value="1"/>
</dbReference>
<name>K9HV90_9PROT</name>
<dbReference type="NCBIfam" id="TIGR00633">
    <property type="entry name" value="xth"/>
    <property type="match status" value="1"/>
</dbReference>
<feature type="binding site" evidence="6">
    <location>
        <position position="7"/>
    </location>
    <ligand>
        <name>Mg(2+)</name>
        <dbReference type="ChEBI" id="CHEBI:18420"/>
        <label>1</label>
    </ligand>
</feature>
<evidence type="ECO:0000256" key="6">
    <source>
        <dbReference type="PIRSR" id="PIRSR604808-2"/>
    </source>
</evidence>
<dbReference type="RefSeq" id="WP_009539397.1">
    <property type="nucleotide sequence ID" value="NZ_ANHY01000004.1"/>
</dbReference>
<dbReference type="PANTHER" id="PTHR43250">
    <property type="entry name" value="EXODEOXYRIBONUCLEASE III"/>
    <property type="match status" value="1"/>
</dbReference>
<keyword evidence="10" id="KW-1185">Reference proteome</keyword>
<feature type="binding site" evidence="6">
    <location>
        <position position="253"/>
    </location>
    <ligand>
        <name>Mg(2+)</name>
        <dbReference type="ChEBI" id="CHEBI:18420"/>
        <label>1</label>
    </ligand>
</feature>
<dbReference type="InterPro" id="IPR005135">
    <property type="entry name" value="Endo/exonuclease/phosphatase"/>
</dbReference>
<dbReference type="GO" id="GO:0003677">
    <property type="term" value="F:DNA binding"/>
    <property type="evidence" value="ECO:0007669"/>
    <property type="project" value="InterPro"/>
</dbReference>
<dbReference type="OrthoDB" id="9803914at2"/>
<evidence type="ECO:0000256" key="7">
    <source>
        <dbReference type="PIRSR" id="PIRSR604808-3"/>
    </source>
</evidence>
<comment type="similarity">
    <text evidence="1">Belongs to the DNA repair enzymes AP/ExoA family.</text>
</comment>
<dbReference type="InterPro" id="IPR036691">
    <property type="entry name" value="Endo/exonu/phosph_ase_sf"/>
</dbReference>
<dbReference type="GO" id="GO:0004519">
    <property type="term" value="F:endonuclease activity"/>
    <property type="evidence" value="ECO:0007669"/>
    <property type="project" value="InterPro"/>
</dbReference>
<feature type="site" description="Important for catalytic activity" evidence="7">
    <location>
        <position position="223"/>
    </location>
</feature>
<dbReference type="EMBL" id="ANHY01000004">
    <property type="protein sequence ID" value="EKV32136.1"/>
    <property type="molecule type" value="Genomic_DNA"/>
</dbReference>
<gene>
    <name evidence="9" type="ORF">C882_3200</name>
</gene>
<evidence type="ECO:0000256" key="5">
    <source>
        <dbReference type="PIRSR" id="PIRSR604808-1"/>
    </source>
</evidence>